<feature type="compositionally biased region" description="Polar residues" evidence="14">
    <location>
        <begin position="667"/>
        <end position="679"/>
    </location>
</feature>
<reference evidence="17" key="1">
    <citation type="journal article" date="2023" name="Mol. Phylogenet. Evol.">
        <title>Genome-scale phylogeny and comparative genomics of the fungal order Sordariales.</title>
        <authorList>
            <person name="Hensen N."/>
            <person name="Bonometti L."/>
            <person name="Westerberg I."/>
            <person name="Brannstrom I.O."/>
            <person name="Guillou S."/>
            <person name="Cros-Aarteil S."/>
            <person name="Calhoun S."/>
            <person name="Haridas S."/>
            <person name="Kuo A."/>
            <person name="Mondo S."/>
            <person name="Pangilinan J."/>
            <person name="Riley R."/>
            <person name="LaButti K."/>
            <person name="Andreopoulos B."/>
            <person name="Lipzen A."/>
            <person name="Chen C."/>
            <person name="Yan M."/>
            <person name="Daum C."/>
            <person name="Ng V."/>
            <person name="Clum A."/>
            <person name="Steindorff A."/>
            <person name="Ohm R.A."/>
            <person name="Martin F."/>
            <person name="Silar P."/>
            <person name="Natvig D.O."/>
            <person name="Lalanne C."/>
            <person name="Gautier V."/>
            <person name="Ament-Velasquez S.L."/>
            <person name="Kruys A."/>
            <person name="Hutchinson M.I."/>
            <person name="Powell A.J."/>
            <person name="Barry K."/>
            <person name="Miller A.N."/>
            <person name="Grigoriev I.V."/>
            <person name="Debuchy R."/>
            <person name="Gladieux P."/>
            <person name="Hiltunen Thoren M."/>
            <person name="Johannesson H."/>
        </authorList>
    </citation>
    <scope>NUCLEOTIDE SEQUENCE</scope>
    <source>
        <strain evidence="17">CBS 333.67</strain>
    </source>
</reference>
<evidence type="ECO:0000256" key="2">
    <source>
        <dbReference type="ARBA" id="ARBA00022527"/>
    </source>
</evidence>
<dbReference type="PROSITE" id="PS00108">
    <property type="entry name" value="PROTEIN_KINASE_ST"/>
    <property type="match status" value="1"/>
</dbReference>
<feature type="compositionally biased region" description="Basic and acidic residues" evidence="14">
    <location>
        <begin position="169"/>
        <end position="216"/>
    </location>
</feature>
<evidence type="ECO:0000256" key="4">
    <source>
        <dbReference type="ARBA" id="ARBA00022741"/>
    </source>
</evidence>
<keyword evidence="18" id="KW-1185">Reference proteome</keyword>
<dbReference type="EMBL" id="JAUDZG010000002">
    <property type="protein sequence ID" value="KAK3308583.1"/>
    <property type="molecule type" value="Genomic_DNA"/>
</dbReference>
<comment type="catalytic activity">
    <reaction evidence="9">
        <text>L-seryl-[protein] + ATP = O-phospho-L-seryl-[protein] + ADP + H(+)</text>
        <dbReference type="Rhea" id="RHEA:17989"/>
        <dbReference type="Rhea" id="RHEA-COMP:9863"/>
        <dbReference type="Rhea" id="RHEA-COMP:11604"/>
        <dbReference type="ChEBI" id="CHEBI:15378"/>
        <dbReference type="ChEBI" id="CHEBI:29999"/>
        <dbReference type="ChEBI" id="CHEBI:30616"/>
        <dbReference type="ChEBI" id="CHEBI:83421"/>
        <dbReference type="ChEBI" id="CHEBI:456216"/>
        <dbReference type="EC" id="2.7.11.1"/>
    </reaction>
</comment>
<feature type="compositionally biased region" description="Acidic residues" evidence="14">
    <location>
        <begin position="715"/>
        <end position="739"/>
    </location>
</feature>
<feature type="domain" description="Protein kinase" evidence="15">
    <location>
        <begin position="264"/>
        <end position="540"/>
    </location>
</feature>
<keyword evidence="13" id="KW-0175">Coiled coil</keyword>
<dbReference type="FunFam" id="1.10.510.10:FF:000821">
    <property type="entry name" value="Serine/threonine-protein kinase gcn2"/>
    <property type="match status" value="1"/>
</dbReference>
<feature type="domain" description="RWD" evidence="16">
    <location>
        <begin position="40"/>
        <end position="150"/>
    </location>
</feature>
<dbReference type="GO" id="GO:0005524">
    <property type="term" value="F:ATP binding"/>
    <property type="evidence" value="ECO:0007669"/>
    <property type="project" value="UniProtKB-UniRule"/>
</dbReference>
<reference evidence="17" key="2">
    <citation type="submission" date="2023-06" db="EMBL/GenBank/DDBJ databases">
        <authorList>
            <consortium name="Lawrence Berkeley National Laboratory"/>
            <person name="Mondo S.J."/>
            <person name="Hensen N."/>
            <person name="Bonometti L."/>
            <person name="Westerberg I."/>
            <person name="Brannstrom I.O."/>
            <person name="Guillou S."/>
            <person name="Cros-Aarteil S."/>
            <person name="Calhoun S."/>
            <person name="Haridas S."/>
            <person name="Kuo A."/>
            <person name="Pangilinan J."/>
            <person name="Riley R."/>
            <person name="Labutti K."/>
            <person name="Andreopoulos B."/>
            <person name="Lipzen A."/>
            <person name="Chen C."/>
            <person name="Yanf M."/>
            <person name="Daum C."/>
            <person name="Ng V."/>
            <person name="Clum A."/>
            <person name="Steindorff A."/>
            <person name="Ohm R."/>
            <person name="Martin F."/>
            <person name="Silar P."/>
            <person name="Natvig D."/>
            <person name="Lalanne C."/>
            <person name="Gautier V."/>
            <person name="Ament-Velasquez S.L."/>
            <person name="Kruys A."/>
            <person name="Hutchinson M.I."/>
            <person name="Powell A.J."/>
            <person name="Barry K."/>
            <person name="Miller A.N."/>
            <person name="Grigoriev I.V."/>
            <person name="Debuchy R."/>
            <person name="Gladieux P."/>
            <person name="Thoren M.H."/>
            <person name="Johannesson H."/>
        </authorList>
    </citation>
    <scope>NUCLEOTIDE SEQUENCE</scope>
    <source>
        <strain evidence="17">CBS 333.67</strain>
    </source>
</reference>
<dbReference type="PROSITE" id="PS50011">
    <property type="entry name" value="PROTEIN_KINASE_DOM"/>
    <property type="match status" value="2"/>
</dbReference>
<dbReference type="RefSeq" id="XP_062724363.1">
    <property type="nucleotide sequence ID" value="XM_062861511.1"/>
</dbReference>
<comment type="similarity">
    <text evidence="7">Belongs to the protein kinase superfamily. Ser/Thr protein kinase family. GCN2 subfamily.</text>
</comment>
<evidence type="ECO:0000256" key="7">
    <source>
        <dbReference type="ARBA" id="ARBA00037982"/>
    </source>
</evidence>
<dbReference type="GO" id="GO:0005634">
    <property type="term" value="C:nucleus"/>
    <property type="evidence" value="ECO:0007669"/>
    <property type="project" value="TreeGrafter"/>
</dbReference>
<dbReference type="InterPro" id="IPR036621">
    <property type="entry name" value="Anticodon-bd_dom_sf"/>
</dbReference>
<dbReference type="InterPro" id="IPR024435">
    <property type="entry name" value="HisRS-related_dom"/>
</dbReference>
<proteinExistence type="inferred from homology"/>
<dbReference type="Proteomes" id="UP001273166">
    <property type="component" value="Unassembled WGS sequence"/>
</dbReference>
<dbReference type="InterPro" id="IPR006575">
    <property type="entry name" value="RWD_dom"/>
</dbReference>
<dbReference type="SUPFAM" id="SSF55681">
    <property type="entry name" value="Class II aaRS and biotin synthetases"/>
    <property type="match status" value="1"/>
</dbReference>
<dbReference type="PROSITE" id="PS00107">
    <property type="entry name" value="PROTEIN_KINASE_ATP"/>
    <property type="match status" value="1"/>
</dbReference>
<feature type="binding site" evidence="11">
    <location>
        <position position="617"/>
    </location>
    <ligand>
        <name>ATP</name>
        <dbReference type="ChEBI" id="CHEBI:30616"/>
    </ligand>
</feature>
<evidence type="ECO:0000256" key="1">
    <source>
        <dbReference type="ARBA" id="ARBA00012513"/>
    </source>
</evidence>
<accession>A0AAJ0M4D2</accession>
<dbReference type="Pfam" id="PF05773">
    <property type="entry name" value="RWD"/>
    <property type="match status" value="1"/>
</dbReference>
<feature type="coiled-coil region" evidence="13">
    <location>
        <begin position="308"/>
        <end position="335"/>
    </location>
</feature>
<dbReference type="FunFam" id="3.10.110.10:FF:000050">
    <property type="entry name" value="eIF-2-alpha kinase GCN2"/>
    <property type="match status" value="1"/>
</dbReference>
<dbReference type="GO" id="GO:0004694">
    <property type="term" value="F:eukaryotic translation initiation factor 2alpha kinase activity"/>
    <property type="evidence" value="ECO:0007669"/>
    <property type="project" value="InterPro"/>
</dbReference>
<dbReference type="SMART" id="SM00220">
    <property type="entry name" value="S_TKc"/>
    <property type="match status" value="2"/>
</dbReference>
<feature type="domain" description="Protein kinase" evidence="15">
    <location>
        <begin position="588"/>
        <end position="968"/>
    </location>
</feature>
<keyword evidence="4 11" id="KW-0547">Nucleotide-binding</keyword>
<dbReference type="SMART" id="SM00591">
    <property type="entry name" value="RWD"/>
    <property type="match status" value="1"/>
</dbReference>
<feature type="region of interest" description="Disordered" evidence="14">
    <location>
        <begin position="715"/>
        <end position="749"/>
    </location>
</feature>
<dbReference type="CDD" id="cd14012">
    <property type="entry name" value="PK_eIF2AK_GCN2_rpt1"/>
    <property type="match status" value="1"/>
</dbReference>
<dbReference type="InterPro" id="IPR041715">
    <property type="entry name" value="HisRS-like_core"/>
</dbReference>
<dbReference type="PANTHER" id="PTHR11042:SF136">
    <property type="entry name" value="EIF-2-ALPHA KINASE GCN2"/>
    <property type="match status" value="1"/>
</dbReference>
<feature type="region of interest" description="Disordered" evidence="14">
    <location>
        <begin position="1466"/>
        <end position="1495"/>
    </location>
</feature>
<dbReference type="Pfam" id="PF13393">
    <property type="entry name" value="tRNA-synt_His"/>
    <property type="match status" value="1"/>
</dbReference>
<dbReference type="InterPro" id="IPR045864">
    <property type="entry name" value="aa-tRNA-synth_II/BPL/LPL"/>
</dbReference>
<dbReference type="InterPro" id="IPR017441">
    <property type="entry name" value="Protein_kinase_ATP_BS"/>
</dbReference>
<dbReference type="CDD" id="cd00773">
    <property type="entry name" value="HisRS-like_core"/>
    <property type="match status" value="1"/>
</dbReference>
<sequence length="1616" mass="180648">MAPKKKALPKPKPNGNQKFPGPSGPGESASRTHYQELQGNEVMVLQAIYGEDFTLHSGAHSAWQKSEPSFDIRIKASSDEDFAMTLGVVLVATYPKSPPLLVMKSDGDLRDSVRFKIRTFIETQPKLWAQEEQEMIDRIVEGVREILEAAALKKAQGLELPSLEEERAAHEAELARQAQTEKELERRKKLEESKEEERVLGDMVQEELKRQRTKAKESRKKNRSQRLSPDRSTQDLAETDVALVFDQPCKLTDGTGNALYFQTVIGRQVYREGPVTTVYKVKPVLSARTLRPSLALKQVDLKYNGKDSALFKKQLQSLEAQLESLKKLRHQNLLELIDFKIDRSISETDSSSPAVWSISALTPLSNKGPLDELLDLAGQVDISKAKIWTADLLDALAFLHNHGIVHQDIHPGNILLCREAAGDIVPKLADAGYQRELHNICTKVATLTTTRAAKSAYWFPPEIAGVSKPQYTQKTDVWDFGIVFLQMLFGLGVADKYHSPSALMESLSLSDPLEELVAKFFKSDPKKRPRAFELCSSEFLATNSPILAEDEPAMMSGSMISHSQGVPRRLRHDSMNRSAVTSRYLQDYVEEARLGKGGFGEVVRARKLIDGRLYAIKKITQRSQETLSEMLKEVRLLSQMNHPAVVRYFNTWLEEIPDFSDTDGDTSTEGATTEASRGTISQAINIEFAESKSRGLDFMSSSGHPYIELGYESAIESDDDDDDDDDAGDSDASASDEDTSTLNSRAPQDRLAVPNKRVRMGSTRPFRTIMYISMEYCEKRTLRDLISRNLYKETQEIWRLFRQILEGLAHIHSLNIVHRDLKPENIFISAGPDGVENVKIGDFGLATSGQLALDKMPSSMDSGEMTRSIGTAVYVAPEVRTGGSGSYTAKVDMYSLGVIFFEMSYPPMLGMQRAVVLEGVRRNPPTLPSDFKPADKNHTEVMLSLLNHNPKERPSSVELLKSGKMPVQMESEALRRAIADVADPSSPYFEKMMSTLFARQIEQAKDYAWDMSSSTPSPADLMRRYIVKDTLISIFRRHGAVEAPTACLYPRSSHYGQAAVHLLDRSGSVLQLPFDLVMGHARSLARITNGQVPQRSYSFGNIFRDRHDGGQPDVYGEVDFDVVTTDALDLALKEAEAIKVLDEIIAAFPTTSSTPMCFHLGHSDLLHLIFEFCGVEAGARQAAAEVLSKLNIRNFTWQKVRSELRSPLVGISATSVDELQRFDFRDTPTKAITKLRNLFEGTEYLEKVSSTLAHLREVYEYTKKFGVCCKIYIAPLSSINESFFRGGILFSCLYDKKVKDVFAAGGRYDGLIKEHRPKIGSRFEERHAVGFSLNWEKQLAKQVPKTTGKAFLKKAVEEDTQGIFSAKRCDVLVASFDPSILRSSGIELLQTLWAHGISAELARDARSPEDLLSSYRDESYSWIVIIKQDNLLKIKTMGRKDAPDADIAAKELLSWLKSEIRDRESRSGTRFRSTAGVPHSESANAIPTAAGGEQEHQQDVHVLVAQTKSKKFNRRAVVEQAQASASRLVQSFLEGPIAAIETSDVVMDLIRGTSLSDPESWKKVEHSVGTAEKNYVREIHEMLKQWRWEFEAKSGPGNAFVYNFRTGKCVYYDLGA</sequence>
<dbReference type="Pfam" id="PF00069">
    <property type="entry name" value="Pkinase"/>
    <property type="match status" value="3"/>
</dbReference>
<evidence type="ECO:0000313" key="17">
    <source>
        <dbReference type="EMBL" id="KAK3308583.1"/>
    </source>
</evidence>
<keyword evidence="5" id="KW-0418">Kinase</keyword>
<dbReference type="SUPFAM" id="SSF56112">
    <property type="entry name" value="Protein kinase-like (PK-like)"/>
    <property type="match status" value="2"/>
</dbReference>
<feature type="binding site" evidence="11">
    <location>
        <begin position="594"/>
        <end position="602"/>
    </location>
    <ligand>
        <name>ATP</name>
        <dbReference type="ChEBI" id="CHEBI:30616"/>
    </ligand>
</feature>
<dbReference type="SUPFAM" id="SSF54495">
    <property type="entry name" value="UBC-like"/>
    <property type="match status" value="1"/>
</dbReference>
<dbReference type="EC" id="2.7.11.1" evidence="1"/>
<gene>
    <name evidence="17" type="ORF">B0T15DRAFT_111541</name>
</gene>
<comment type="catalytic activity">
    <reaction evidence="8">
        <text>L-threonyl-[protein] + ATP = O-phospho-L-threonyl-[protein] + ADP + H(+)</text>
        <dbReference type="Rhea" id="RHEA:46608"/>
        <dbReference type="Rhea" id="RHEA-COMP:11060"/>
        <dbReference type="Rhea" id="RHEA-COMP:11605"/>
        <dbReference type="ChEBI" id="CHEBI:15378"/>
        <dbReference type="ChEBI" id="CHEBI:30013"/>
        <dbReference type="ChEBI" id="CHEBI:30616"/>
        <dbReference type="ChEBI" id="CHEBI:61977"/>
        <dbReference type="ChEBI" id="CHEBI:456216"/>
        <dbReference type="EC" id="2.7.11.1"/>
    </reaction>
</comment>
<dbReference type="CDD" id="cd23823">
    <property type="entry name" value="RWD_GCN2"/>
    <property type="match status" value="1"/>
</dbReference>
<evidence type="ECO:0000256" key="8">
    <source>
        <dbReference type="ARBA" id="ARBA00047899"/>
    </source>
</evidence>
<feature type="region of interest" description="Disordered" evidence="14">
    <location>
        <begin position="169"/>
        <end position="234"/>
    </location>
</feature>
<evidence type="ECO:0000313" key="18">
    <source>
        <dbReference type="Proteomes" id="UP001273166"/>
    </source>
</evidence>
<feature type="binding site" evidence="12">
    <location>
        <position position="618"/>
    </location>
    <ligand>
        <name>ATP</name>
        <dbReference type="ChEBI" id="CHEBI:30616"/>
    </ligand>
</feature>
<dbReference type="PROSITE" id="PS50908">
    <property type="entry name" value="RWD"/>
    <property type="match status" value="1"/>
</dbReference>
<dbReference type="GO" id="GO:0009893">
    <property type="term" value="P:positive regulation of metabolic process"/>
    <property type="evidence" value="ECO:0007669"/>
    <property type="project" value="UniProtKB-ARBA"/>
</dbReference>
<dbReference type="GO" id="GO:0000077">
    <property type="term" value="P:DNA damage checkpoint signaling"/>
    <property type="evidence" value="ECO:0007669"/>
    <property type="project" value="InterPro"/>
</dbReference>
<dbReference type="InterPro" id="IPR000719">
    <property type="entry name" value="Prot_kinase_dom"/>
</dbReference>
<dbReference type="PANTHER" id="PTHR11042">
    <property type="entry name" value="EUKARYOTIC TRANSLATION INITIATION FACTOR 2-ALPHA KINASE EIF2-ALPHA KINASE -RELATED"/>
    <property type="match status" value="1"/>
</dbReference>
<dbReference type="GeneID" id="87880340"/>
<dbReference type="InterPro" id="IPR016255">
    <property type="entry name" value="Gcn2"/>
</dbReference>
<dbReference type="FunFam" id="3.30.930.10:FF:000074">
    <property type="entry name" value="Serine/threonine-protein kinase gcn2"/>
    <property type="match status" value="1"/>
</dbReference>
<feature type="region of interest" description="Disordered" evidence="14">
    <location>
        <begin position="659"/>
        <end position="679"/>
    </location>
</feature>
<evidence type="ECO:0000256" key="9">
    <source>
        <dbReference type="ARBA" id="ARBA00048679"/>
    </source>
</evidence>
<feature type="region of interest" description="Disordered" evidence="14">
    <location>
        <begin position="1"/>
        <end position="33"/>
    </location>
</feature>
<dbReference type="Gene3D" id="1.10.510.10">
    <property type="entry name" value="Transferase(Phosphotransferase) domain 1"/>
    <property type="match status" value="2"/>
</dbReference>
<dbReference type="Pfam" id="PF12745">
    <property type="entry name" value="HGTP_anticodon2"/>
    <property type="match status" value="1"/>
</dbReference>
<evidence type="ECO:0000256" key="5">
    <source>
        <dbReference type="ARBA" id="ARBA00022777"/>
    </source>
</evidence>
<dbReference type="FunFam" id="3.40.50.800:FF:000009">
    <property type="entry name" value="Eukaryotic translation initiation factor 2-alpha kinase"/>
    <property type="match status" value="1"/>
</dbReference>
<evidence type="ECO:0000256" key="10">
    <source>
        <dbReference type="PIRSR" id="PIRSR000660-1"/>
    </source>
</evidence>
<evidence type="ECO:0000259" key="15">
    <source>
        <dbReference type="PROSITE" id="PS50011"/>
    </source>
</evidence>
<dbReference type="PIRSF" id="PIRSF000660">
    <property type="entry name" value="Ser/Thr_PK_GCN2"/>
    <property type="match status" value="1"/>
</dbReference>
<evidence type="ECO:0000256" key="12">
    <source>
        <dbReference type="PROSITE-ProRule" id="PRU10141"/>
    </source>
</evidence>
<comment type="caution">
    <text evidence="17">The sequence shown here is derived from an EMBL/GenBank/DDBJ whole genome shotgun (WGS) entry which is preliminary data.</text>
</comment>
<organism evidence="17 18">
    <name type="scientific">Chaetomium strumarium</name>
    <dbReference type="NCBI Taxonomy" id="1170767"/>
    <lineage>
        <taxon>Eukaryota</taxon>
        <taxon>Fungi</taxon>
        <taxon>Dikarya</taxon>
        <taxon>Ascomycota</taxon>
        <taxon>Pezizomycotina</taxon>
        <taxon>Sordariomycetes</taxon>
        <taxon>Sordariomycetidae</taxon>
        <taxon>Sordariales</taxon>
        <taxon>Chaetomiaceae</taxon>
        <taxon>Chaetomium</taxon>
    </lineage>
</organism>
<evidence type="ECO:0000256" key="13">
    <source>
        <dbReference type="SAM" id="Coils"/>
    </source>
</evidence>
<evidence type="ECO:0000259" key="16">
    <source>
        <dbReference type="PROSITE" id="PS50908"/>
    </source>
</evidence>
<evidence type="ECO:0000256" key="11">
    <source>
        <dbReference type="PIRSR" id="PIRSR000660-2"/>
    </source>
</evidence>
<dbReference type="CDD" id="cd14046">
    <property type="entry name" value="STKc_EIF2AK4_GCN2_rpt2"/>
    <property type="match status" value="1"/>
</dbReference>
<evidence type="ECO:0000256" key="3">
    <source>
        <dbReference type="ARBA" id="ARBA00022679"/>
    </source>
</evidence>
<dbReference type="InterPro" id="IPR016135">
    <property type="entry name" value="UBQ-conjugating_enzyme/RWD"/>
</dbReference>
<dbReference type="Gene3D" id="3.10.110.10">
    <property type="entry name" value="Ubiquitin Conjugating Enzyme"/>
    <property type="match status" value="1"/>
</dbReference>
<keyword evidence="3" id="KW-0808">Transferase</keyword>
<dbReference type="Gene3D" id="3.30.200.20">
    <property type="entry name" value="Phosphorylase Kinase, domain 1"/>
    <property type="match status" value="1"/>
</dbReference>
<keyword evidence="2" id="KW-0723">Serine/threonine-protein kinase</keyword>
<name>A0AAJ0M4D2_9PEZI</name>
<feature type="active site" description="Proton acceptor" evidence="10">
    <location>
        <position position="820"/>
    </location>
</feature>
<evidence type="ECO:0000256" key="6">
    <source>
        <dbReference type="ARBA" id="ARBA00022840"/>
    </source>
</evidence>
<protein>
    <recommendedName>
        <fullName evidence="1">non-specific serine/threonine protein kinase</fullName>
        <ecNumber evidence="1">2.7.11.1</ecNumber>
    </recommendedName>
</protein>
<dbReference type="GO" id="GO:0005737">
    <property type="term" value="C:cytoplasm"/>
    <property type="evidence" value="ECO:0007669"/>
    <property type="project" value="TreeGrafter"/>
</dbReference>
<dbReference type="InterPro" id="IPR011009">
    <property type="entry name" value="Kinase-like_dom_sf"/>
</dbReference>
<dbReference type="Gene3D" id="3.40.50.800">
    <property type="entry name" value="Anticodon-binding domain"/>
    <property type="match status" value="1"/>
</dbReference>
<dbReference type="FunFam" id="1.10.510.10:FF:000822">
    <property type="entry name" value="Serine/threonine-protein kinase gcn2"/>
    <property type="match status" value="1"/>
</dbReference>
<dbReference type="InterPro" id="IPR050339">
    <property type="entry name" value="CC_SR_Kinase"/>
</dbReference>
<dbReference type="Gene3D" id="3.30.930.10">
    <property type="entry name" value="Bira Bifunctional Protein, Domain 2"/>
    <property type="match status" value="1"/>
</dbReference>
<evidence type="ECO:0000256" key="14">
    <source>
        <dbReference type="SAM" id="MobiDB-lite"/>
    </source>
</evidence>
<dbReference type="InterPro" id="IPR008271">
    <property type="entry name" value="Ser/Thr_kinase_AS"/>
</dbReference>
<keyword evidence="6 11" id="KW-0067">ATP-binding</keyword>